<reference evidence="2 3" key="1">
    <citation type="submission" date="2014-04" db="EMBL/GenBank/DDBJ databases">
        <title>Draft genome sequence of Bacillus azotoformans MEV2011, a (co-) denitrifying strain unable to grow in the presence of oxygen.</title>
        <authorList>
            <person name="Nielsen M."/>
            <person name="Schreiber L."/>
            <person name="Finster K."/>
            <person name="Schramm A."/>
        </authorList>
    </citation>
    <scope>NUCLEOTIDE SEQUENCE [LARGE SCALE GENOMIC DNA]</scope>
    <source>
        <strain evidence="2 3">MEV2011</strain>
    </source>
</reference>
<organism evidence="2 3">
    <name type="scientific">Schinkia azotoformans MEV2011</name>
    <dbReference type="NCBI Taxonomy" id="1348973"/>
    <lineage>
        <taxon>Bacteria</taxon>
        <taxon>Bacillati</taxon>
        <taxon>Bacillota</taxon>
        <taxon>Bacilli</taxon>
        <taxon>Bacillales</taxon>
        <taxon>Bacillaceae</taxon>
        <taxon>Calidifontibacillus/Schinkia group</taxon>
        <taxon>Schinkia</taxon>
    </lineage>
</organism>
<dbReference type="EMBL" id="JJRY01000009">
    <property type="protein sequence ID" value="KEF38139.1"/>
    <property type="molecule type" value="Genomic_DNA"/>
</dbReference>
<evidence type="ECO:0000313" key="1">
    <source>
        <dbReference type="EMBL" id="KEF35843.1"/>
    </source>
</evidence>
<proteinExistence type="predicted"/>
<dbReference type="EMBL" id="JJRY01000047">
    <property type="protein sequence ID" value="KEF35843.1"/>
    <property type="molecule type" value="Genomic_DNA"/>
</dbReference>
<dbReference type="Proteomes" id="UP000027936">
    <property type="component" value="Unassembled WGS sequence"/>
</dbReference>
<evidence type="ECO:0000313" key="3">
    <source>
        <dbReference type="Proteomes" id="UP000027936"/>
    </source>
</evidence>
<dbReference type="AlphaFoldDB" id="A0A072NKE3"/>
<sequence>MGSISYEGWIQGKVRRRDPRRSHRLHEVVNLMQVRDGQAETMDGEKSEQGIVVNKLIGKVAKVSDLVPSY</sequence>
<gene>
    <name evidence="2" type="ORF">M670_02557</name>
    <name evidence="1" type="ORF">M670_04986</name>
</gene>
<comment type="caution">
    <text evidence="2">The sequence shown here is derived from an EMBL/GenBank/DDBJ whole genome shotgun (WGS) entry which is preliminary data.</text>
</comment>
<protein>
    <submittedName>
        <fullName evidence="2">Uncharacterized protein</fullName>
    </submittedName>
</protein>
<accession>A0A072NKE3</accession>
<name>A0A072NKE3_SCHAZ</name>
<evidence type="ECO:0000313" key="2">
    <source>
        <dbReference type="EMBL" id="KEF38139.1"/>
    </source>
</evidence>